<keyword evidence="1" id="KW-1133">Transmembrane helix</keyword>
<dbReference type="RefSeq" id="WP_079687441.1">
    <property type="nucleotide sequence ID" value="NZ_FUZU01000002.1"/>
</dbReference>
<dbReference type="Proteomes" id="UP000190961">
    <property type="component" value="Unassembled WGS sequence"/>
</dbReference>
<proteinExistence type="predicted"/>
<evidence type="ECO:0000313" key="3">
    <source>
        <dbReference type="EMBL" id="SKC73163.1"/>
    </source>
</evidence>
<dbReference type="AlphaFoldDB" id="A0A1T5LB35"/>
<dbReference type="PANTHER" id="PTHR33608">
    <property type="entry name" value="BLL2464 PROTEIN"/>
    <property type="match status" value="1"/>
</dbReference>
<reference evidence="3 4" key="1">
    <citation type="submission" date="2017-02" db="EMBL/GenBank/DDBJ databases">
        <authorList>
            <person name="Peterson S.W."/>
        </authorList>
    </citation>
    <scope>NUCLEOTIDE SEQUENCE [LARGE SCALE GENOMIC DNA]</scope>
    <source>
        <strain evidence="3 4">DSM 25262</strain>
    </source>
</reference>
<dbReference type="PANTHER" id="PTHR33608:SF3">
    <property type="entry name" value="SLR2013 PROTEIN"/>
    <property type="match status" value="1"/>
</dbReference>
<name>A0A1T5LB35_9BACT</name>
<gene>
    <name evidence="3" type="ORF">SAMN05660236_2869</name>
</gene>
<sequence length="443" mass="51424">MKIIRALYLNNRLFLAIGVVVIAFITCFIVDAPVLIPKILFLVLLAIVFTDIVLLFRVRRGVQGYRYTPEKLSNGDENEIRIHIENFYPFRASLNIIDEIPHQFQRRDLNFRLKIASGEKKIIRYHLRPVKRGEYSFGSVNIFVTTPVGFLSRRFKFSADALVPVYPSFIQMRKYELMAISNKLIEAGIKKIRRIGHNQEFELIKEYVSGDDIRTINWKATARRSHLMVNHFQDERSQQVYCLIDKGRVMQMPFNGMSLLDYAINASLVISNIAIKKSDKAGLITFQDKIGVMLQARKQNNQVAQILEVLYNQKTAYRESDFSALHHQIRKKISQRSLLLLFTNFESIYGLHRQLPYLKNLATQHLLVVIFFENTEMKSMLNNPARDLHGIYNKAVAEKFSYDKKLIVKELTRHGIQAMLTAPEHLTINTINKYLELKARGMV</sequence>
<dbReference type="EMBL" id="FUZU01000002">
    <property type="protein sequence ID" value="SKC73163.1"/>
    <property type="molecule type" value="Genomic_DNA"/>
</dbReference>
<protein>
    <submittedName>
        <fullName evidence="3">Uncharacterized conserved protein, DUF58 family, contains vWF domain</fullName>
    </submittedName>
</protein>
<keyword evidence="4" id="KW-1185">Reference proteome</keyword>
<dbReference type="InterPro" id="IPR002881">
    <property type="entry name" value="DUF58"/>
</dbReference>
<evidence type="ECO:0000259" key="2">
    <source>
        <dbReference type="Pfam" id="PF01882"/>
    </source>
</evidence>
<dbReference type="STRING" id="688867.SAMN05660236_2869"/>
<feature type="transmembrane region" description="Helical" evidence="1">
    <location>
        <begin position="39"/>
        <end position="58"/>
    </location>
</feature>
<evidence type="ECO:0000256" key="1">
    <source>
        <dbReference type="SAM" id="Phobius"/>
    </source>
</evidence>
<keyword evidence="1" id="KW-0812">Transmembrane</keyword>
<feature type="transmembrane region" description="Helical" evidence="1">
    <location>
        <begin position="12"/>
        <end position="33"/>
    </location>
</feature>
<feature type="domain" description="DUF58" evidence="2">
    <location>
        <begin position="205"/>
        <end position="368"/>
    </location>
</feature>
<organism evidence="3 4">
    <name type="scientific">Ohtaekwangia koreensis</name>
    <dbReference type="NCBI Taxonomy" id="688867"/>
    <lineage>
        <taxon>Bacteria</taxon>
        <taxon>Pseudomonadati</taxon>
        <taxon>Bacteroidota</taxon>
        <taxon>Cytophagia</taxon>
        <taxon>Cytophagales</taxon>
        <taxon>Fulvivirgaceae</taxon>
        <taxon>Ohtaekwangia</taxon>
    </lineage>
</organism>
<evidence type="ECO:0000313" key="4">
    <source>
        <dbReference type="Proteomes" id="UP000190961"/>
    </source>
</evidence>
<accession>A0A1T5LB35</accession>
<dbReference type="OrthoDB" id="845740at2"/>
<dbReference type="Pfam" id="PF01882">
    <property type="entry name" value="DUF58"/>
    <property type="match status" value="1"/>
</dbReference>
<keyword evidence="1" id="KW-0472">Membrane</keyword>